<keyword evidence="2" id="KW-1003">Cell membrane</keyword>
<evidence type="ECO:0000256" key="2">
    <source>
        <dbReference type="ARBA" id="ARBA00022475"/>
    </source>
</evidence>
<keyword evidence="7" id="KW-1133">Transmembrane helix</keyword>
<dbReference type="SMART" id="SM00283">
    <property type="entry name" value="MA"/>
    <property type="match status" value="1"/>
</dbReference>
<dbReference type="Gene3D" id="3.30.450.20">
    <property type="entry name" value="PAS domain"/>
    <property type="match status" value="1"/>
</dbReference>
<feature type="domain" description="HAMP" evidence="9">
    <location>
        <begin position="238"/>
        <end position="291"/>
    </location>
</feature>
<dbReference type="EMBL" id="APVL01000001">
    <property type="protein sequence ID" value="EWG13060.1"/>
    <property type="molecule type" value="Genomic_DNA"/>
</dbReference>
<gene>
    <name evidence="10" type="ORF">PBF_01515</name>
</gene>
<dbReference type="Gene3D" id="1.10.287.950">
    <property type="entry name" value="Methyl-accepting chemotaxis protein"/>
    <property type="match status" value="1"/>
</dbReference>
<accession>W7L0B3</accession>
<dbReference type="InterPro" id="IPR003660">
    <property type="entry name" value="HAMP_dom"/>
</dbReference>
<keyword evidence="3 7" id="KW-0472">Membrane</keyword>
<dbReference type="SUPFAM" id="SSF58104">
    <property type="entry name" value="Methyl-accepting chemotaxis protein (MCP) signaling domain"/>
    <property type="match status" value="1"/>
</dbReference>
<dbReference type="SMART" id="SM00304">
    <property type="entry name" value="HAMP"/>
    <property type="match status" value="1"/>
</dbReference>
<dbReference type="GO" id="GO:0005886">
    <property type="term" value="C:plasma membrane"/>
    <property type="evidence" value="ECO:0007669"/>
    <property type="project" value="UniProtKB-SubCell"/>
</dbReference>
<name>W7L0B3_CYTFI</name>
<feature type="transmembrane region" description="Helical" evidence="7">
    <location>
        <begin position="219"/>
        <end position="237"/>
    </location>
</feature>
<dbReference type="RefSeq" id="WP_051488778.1">
    <property type="nucleotide sequence ID" value="NZ_APVL01000001.1"/>
</dbReference>
<dbReference type="PATRIC" id="fig|1307436.3.peg.336"/>
<dbReference type="GO" id="GO:0007165">
    <property type="term" value="P:signal transduction"/>
    <property type="evidence" value="ECO:0007669"/>
    <property type="project" value="UniProtKB-KW"/>
</dbReference>
<dbReference type="PROSITE" id="PS50885">
    <property type="entry name" value="HAMP"/>
    <property type="match status" value="1"/>
</dbReference>
<reference evidence="11" key="1">
    <citation type="submission" date="2013-03" db="EMBL/GenBank/DDBJ databases">
        <title>Draft genome sequence of Bacillus firmus DS1.</title>
        <authorList>
            <person name="Peng D."/>
            <person name="Zhu L."/>
            <person name="Sun M."/>
        </authorList>
    </citation>
    <scope>NUCLEOTIDE SEQUENCE [LARGE SCALE GENOMIC DNA]</scope>
    <source>
        <strain evidence="11">DS1</strain>
    </source>
</reference>
<feature type="transmembrane region" description="Helical" evidence="7">
    <location>
        <begin position="12"/>
        <end position="31"/>
    </location>
</feature>
<dbReference type="PANTHER" id="PTHR32089:SF112">
    <property type="entry name" value="LYSOZYME-LIKE PROTEIN-RELATED"/>
    <property type="match status" value="1"/>
</dbReference>
<dbReference type="AlphaFoldDB" id="W7L0B3"/>
<protein>
    <submittedName>
        <fullName evidence="10">Methyl-accepting chemotaxis protein</fullName>
    </submittedName>
</protein>
<evidence type="ECO:0000256" key="4">
    <source>
        <dbReference type="ARBA" id="ARBA00023224"/>
    </source>
</evidence>
<dbReference type="Proteomes" id="UP000019270">
    <property type="component" value="Unassembled WGS sequence"/>
</dbReference>
<comment type="caution">
    <text evidence="10">The sequence shown here is derived from an EMBL/GenBank/DDBJ whole genome shotgun (WGS) entry which is preliminary data.</text>
</comment>
<sequence length="596" mass="66211">MKFYQTLRFKMSLIMILLLLVPLMIIGFLSYQQTQALEYAIIPKNSLEEINPDFKNIFVNYEQFLTALTESEEMESDTYSFPNTMEKEITNMPAANDPLKTQFYETYLSSRAENYENTLNLYFATEDEGEFYLSNIPPAEVDLREFDPRQRDWYLSAKQADGKMVWTEPYIDTGTGKSTITLAKAFKDEDGNIAGVAGLDFDMHKLALLIRGDILNKSLFIAGLSVLAGLLIVYIFMKNFIKRLEALQSGMYRLAKGDLSVDKLYSAQQDELGRLVSSYNEMMEHLKELITNVMDTSQQVAASAEQLNANADEVAKATDQIAGSIQEVSEGTEGQAGKVVESREHLNRIKEDILEISSLSGKVAKSSEYTAARSEDGMLIVNRAIKQMEIISQNTDETGSIIHKLDEKSAEIEKILSIISQIADQTNLLALNAAIEAARAGEHGKGFAVVADEVRKLAEQSSASAKQISSLILDIQDRTKIAVESISKGEGTVKEGITLFSKAWNSFDEISAAVKETYVQMELVSGKMEKIQIRTCQLSDSFNTVDEYAIQAAQHTQEVASATEEQSAAIQEVSAATGVLADMAQELHEKAMKFKI</sequence>
<dbReference type="PANTHER" id="PTHR32089">
    <property type="entry name" value="METHYL-ACCEPTING CHEMOTAXIS PROTEIN MCPB"/>
    <property type="match status" value="1"/>
</dbReference>
<proteinExistence type="inferred from homology"/>
<evidence type="ECO:0000313" key="11">
    <source>
        <dbReference type="Proteomes" id="UP000019270"/>
    </source>
</evidence>
<organism evidence="10 11">
    <name type="scientific">Cytobacillus firmus DS1</name>
    <dbReference type="NCBI Taxonomy" id="1307436"/>
    <lineage>
        <taxon>Bacteria</taxon>
        <taxon>Bacillati</taxon>
        <taxon>Bacillota</taxon>
        <taxon>Bacilli</taxon>
        <taxon>Bacillales</taxon>
        <taxon>Bacillaceae</taxon>
        <taxon>Cytobacillus</taxon>
    </lineage>
</organism>
<keyword evidence="7" id="KW-0812">Transmembrane</keyword>
<evidence type="ECO:0000256" key="5">
    <source>
        <dbReference type="ARBA" id="ARBA00029447"/>
    </source>
</evidence>
<dbReference type="Pfam" id="PF00015">
    <property type="entry name" value="MCPsignal"/>
    <property type="match status" value="1"/>
</dbReference>
<dbReference type="CDD" id="cd06225">
    <property type="entry name" value="HAMP"/>
    <property type="match status" value="1"/>
</dbReference>
<dbReference type="PROSITE" id="PS50111">
    <property type="entry name" value="CHEMOTAXIS_TRANSDUC_2"/>
    <property type="match status" value="1"/>
</dbReference>
<keyword evidence="4 6" id="KW-0807">Transducer</keyword>
<comment type="similarity">
    <text evidence="5">Belongs to the methyl-accepting chemotaxis (MCP) protein family.</text>
</comment>
<dbReference type="InterPro" id="IPR029151">
    <property type="entry name" value="Sensor-like_sf"/>
</dbReference>
<evidence type="ECO:0000256" key="6">
    <source>
        <dbReference type="PROSITE-ProRule" id="PRU00284"/>
    </source>
</evidence>
<dbReference type="eggNOG" id="COG0840">
    <property type="taxonomic scope" value="Bacteria"/>
</dbReference>
<evidence type="ECO:0000256" key="1">
    <source>
        <dbReference type="ARBA" id="ARBA00004236"/>
    </source>
</evidence>
<evidence type="ECO:0000313" key="10">
    <source>
        <dbReference type="EMBL" id="EWG13060.1"/>
    </source>
</evidence>
<dbReference type="CDD" id="cd18773">
    <property type="entry name" value="PDC1_HK_sensor"/>
    <property type="match status" value="1"/>
</dbReference>
<dbReference type="InterPro" id="IPR004089">
    <property type="entry name" value="MCPsignal_dom"/>
</dbReference>
<evidence type="ECO:0000256" key="3">
    <source>
        <dbReference type="ARBA" id="ARBA00023136"/>
    </source>
</evidence>
<dbReference type="Pfam" id="PF00672">
    <property type="entry name" value="HAMP"/>
    <property type="match status" value="1"/>
</dbReference>
<comment type="subcellular location">
    <subcellularLocation>
        <location evidence="1">Cell membrane</location>
    </subcellularLocation>
</comment>
<dbReference type="CDD" id="cd11386">
    <property type="entry name" value="MCP_signal"/>
    <property type="match status" value="1"/>
</dbReference>
<dbReference type="OrthoDB" id="9760371at2"/>
<reference evidence="10 11" key="2">
    <citation type="journal article" date="2016" name="Sci. Rep.">
        <title>A novel serine protease, Sep1, from Bacillus firmus DS-1 has nematicidal activity and degrades multiple intestinal-associated nematode proteins.</title>
        <authorList>
            <person name="Geng C."/>
            <person name="Nie X."/>
            <person name="Tang Z."/>
            <person name="Zhang Y."/>
            <person name="Lin J."/>
            <person name="Sun M."/>
            <person name="Peng D."/>
        </authorList>
    </citation>
    <scope>NUCLEOTIDE SEQUENCE [LARGE SCALE GENOMIC DNA]</scope>
    <source>
        <strain evidence="10 11">DS1</strain>
    </source>
</reference>
<dbReference type="SUPFAM" id="SSF103190">
    <property type="entry name" value="Sensory domain-like"/>
    <property type="match status" value="1"/>
</dbReference>
<evidence type="ECO:0000256" key="7">
    <source>
        <dbReference type="SAM" id="Phobius"/>
    </source>
</evidence>
<dbReference type="Pfam" id="PF22673">
    <property type="entry name" value="MCP-like_PDC_1"/>
    <property type="match status" value="1"/>
</dbReference>
<evidence type="ECO:0000259" key="8">
    <source>
        <dbReference type="PROSITE" id="PS50111"/>
    </source>
</evidence>
<feature type="domain" description="Methyl-accepting transducer" evidence="8">
    <location>
        <begin position="310"/>
        <end position="581"/>
    </location>
</feature>
<evidence type="ECO:0000259" key="9">
    <source>
        <dbReference type="PROSITE" id="PS50885"/>
    </source>
</evidence>